<dbReference type="PANTHER" id="PTHR43003:SF13">
    <property type="entry name" value="DNA-3-METHYLADENINE GLYCOSYLASE 2"/>
    <property type="match status" value="1"/>
</dbReference>
<dbReference type="EC" id="3.2.2.21" evidence="2"/>
<dbReference type="EMBL" id="RQTE01000004">
    <property type="protein sequence ID" value="RZI04929.1"/>
    <property type="molecule type" value="Genomic_DNA"/>
</dbReference>
<dbReference type="InterPro" id="IPR011257">
    <property type="entry name" value="DNA_glycosylase"/>
</dbReference>
<dbReference type="InterPro" id="IPR023170">
    <property type="entry name" value="HhH_base_excis_C"/>
</dbReference>
<proteinExistence type="predicted"/>
<evidence type="ECO:0000313" key="8">
    <source>
        <dbReference type="Proteomes" id="UP000293854"/>
    </source>
</evidence>
<dbReference type="GO" id="GO:0006307">
    <property type="term" value="P:DNA alkylation repair"/>
    <property type="evidence" value="ECO:0007669"/>
    <property type="project" value="TreeGrafter"/>
</dbReference>
<dbReference type="Gene3D" id="1.10.340.30">
    <property type="entry name" value="Hypothetical protein, domain 2"/>
    <property type="match status" value="1"/>
</dbReference>
<dbReference type="SMART" id="SM00478">
    <property type="entry name" value="ENDO3c"/>
    <property type="match status" value="1"/>
</dbReference>
<sequence>MRSETMQFKQRFIHTFKENLYKDTWFINSVDDSWYQQSIQFNLYYQPPYIWTAMLGYLSKRAIPGVEIVQDNYYARTVLLHNSTSGKPVKGWLQVKESTESNSLLIEMSSSLIPEWNTIIQKLRHLFDLEVNPEIINKTLNEDWVTKGLRVPGAFNGFELGVRAILGQQITVKAATTISGRLVHALGTPFKTKITGLDTLFPIPEKFVCLAHGDIPISDVLGPLGVTGRRSNTIAALAEALVIGEIQLNPIVQGVESILPFARHTAQMETAEVEMKQLLAIKGIGNWTAQYIGMRALGYTDSFLETDIGIKNAMPNYTTPKSRLAAAEKWHPLRSYAVVNLWNTLN</sequence>
<comment type="catalytic activity">
    <reaction evidence="1">
        <text>Hydrolysis of alkylated DNA, releasing 3-methyladenine, 3-methylguanine, 7-methylguanine and 7-methyladenine.</text>
        <dbReference type="EC" id="3.2.2.21"/>
    </reaction>
</comment>
<dbReference type="InterPro" id="IPR003265">
    <property type="entry name" value="HhH-GPD_domain"/>
</dbReference>
<dbReference type="Gene3D" id="3.30.310.20">
    <property type="entry name" value="DNA-3-methyladenine glycosylase AlkA, N-terminal domain"/>
    <property type="match status" value="1"/>
</dbReference>
<reference evidence="7 8" key="1">
    <citation type="submission" date="2018-11" db="EMBL/GenBank/DDBJ databases">
        <title>Genomic profiling of Staphylococcus species from a Poultry farm system in KwaZulu-Natal, South Africa.</title>
        <authorList>
            <person name="Amoako D.G."/>
            <person name="Somboro A.M."/>
            <person name="Abia A.L.K."/>
            <person name="Bester L.A."/>
            <person name="Essack S.Y."/>
        </authorList>
    </citation>
    <scope>NUCLEOTIDE SEQUENCE [LARGE SCALE GENOMIC DNA]</scope>
    <source>
        <strain evidence="7 8">SA11</strain>
    </source>
</reference>
<organism evidence="7 8">
    <name type="scientific">Staphylococcus condimenti</name>
    <dbReference type="NCBI Taxonomy" id="70255"/>
    <lineage>
        <taxon>Bacteria</taxon>
        <taxon>Bacillati</taxon>
        <taxon>Bacillota</taxon>
        <taxon>Bacilli</taxon>
        <taxon>Bacillales</taxon>
        <taxon>Staphylococcaceae</taxon>
        <taxon>Staphylococcus</taxon>
    </lineage>
</organism>
<dbReference type="GO" id="GO:0032993">
    <property type="term" value="C:protein-DNA complex"/>
    <property type="evidence" value="ECO:0007669"/>
    <property type="project" value="TreeGrafter"/>
</dbReference>
<evidence type="ECO:0000256" key="3">
    <source>
        <dbReference type="ARBA" id="ARBA00022763"/>
    </source>
</evidence>
<dbReference type="SMART" id="SM01009">
    <property type="entry name" value="AlkA_N"/>
    <property type="match status" value="1"/>
</dbReference>
<comment type="caution">
    <text evidence="7">The sequence shown here is derived from an EMBL/GenBank/DDBJ whole genome shotgun (WGS) entry which is preliminary data.</text>
</comment>
<dbReference type="CDD" id="cd00056">
    <property type="entry name" value="ENDO3c"/>
    <property type="match status" value="1"/>
</dbReference>
<evidence type="ECO:0000256" key="1">
    <source>
        <dbReference type="ARBA" id="ARBA00000086"/>
    </source>
</evidence>
<name>A0A4Q7CSM2_9STAP</name>
<dbReference type="Pfam" id="PF06029">
    <property type="entry name" value="AlkA_N"/>
    <property type="match status" value="1"/>
</dbReference>
<evidence type="ECO:0000259" key="6">
    <source>
        <dbReference type="SMART" id="SM01009"/>
    </source>
</evidence>
<dbReference type="GO" id="GO:0005737">
    <property type="term" value="C:cytoplasm"/>
    <property type="evidence" value="ECO:0007669"/>
    <property type="project" value="TreeGrafter"/>
</dbReference>
<keyword evidence="4" id="KW-0234">DNA repair</keyword>
<evidence type="ECO:0000256" key="2">
    <source>
        <dbReference type="ARBA" id="ARBA00012000"/>
    </source>
</evidence>
<dbReference type="Proteomes" id="UP000293854">
    <property type="component" value="Unassembled WGS sequence"/>
</dbReference>
<dbReference type="SUPFAM" id="SSF48150">
    <property type="entry name" value="DNA-glycosylase"/>
    <property type="match status" value="1"/>
</dbReference>
<feature type="domain" description="HhH-GPD" evidence="5">
    <location>
        <begin position="166"/>
        <end position="346"/>
    </location>
</feature>
<dbReference type="GO" id="GO:0043916">
    <property type="term" value="F:DNA-7-methylguanine glycosylase activity"/>
    <property type="evidence" value="ECO:0007669"/>
    <property type="project" value="TreeGrafter"/>
</dbReference>
<dbReference type="InterPro" id="IPR037046">
    <property type="entry name" value="AlkA_N_sf"/>
</dbReference>
<evidence type="ECO:0000313" key="7">
    <source>
        <dbReference type="EMBL" id="RZI04929.1"/>
    </source>
</evidence>
<evidence type="ECO:0000259" key="5">
    <source>
        <dbReference type="SMART" id="SM00478"/>
    </source>
</evidence>
<dbReference type="SUPFAM" id="SSF55945">
    <property type="entry name" value="TATA-box binding protein-like"/>
    <property type="match status" value="1"/>
</dbReference>
<gene>
    <name evidence="7" type="ORF">EIG99_00270</name>
</gene>
<accession>A0A4Q7CSM2</accession>
<dbReference type="AlphaFoldDB" id="A0A4Q7CSM2"/>
<dbReference type="PANTHER" id="PTHR43003">
    <property type="entry name" value="DNA-3-METHYLADENINE GLYCOSYLASE"/>
    <property type="match status" value="1"/>
</dbReference>
<dbReference type="Pfam" id="PF00730">
    <property type="entry name" value="HhH-GPD"/>
    <property type="match status" value="1"/>
</dbReference>
<keyword evidence="3" id="KW-0227">DNA damage</keyword>
<dbReference type="Gene3D" id="1.10.1670.10">
    <property type="entry name" value="Helix-hairpin-Helix base-excision DNA repair enzymes (C-terminal)"/>
    <property type="match status" value="1"/>
</dbReference>
<evidence type="ECO:0000256" key="4">
    <source>
        <dbReference type="ARBA" id="ARBA00023204"/>
    </source>
</evidence>
<dbReference type="GO" id="GO:0032131">
    <property type="term" value="F:alkylated DNA binding"/>
    <property type="evidence" value="ECO:0007669"/>
    <property type="project" value="TreeGrafter"/>
</dbReference>
<dbReference type="InterPro" id="IPR010316">
    <property type="entry name" value="AlkA_N"/>
</dbReference>
<protein>
    <recommendedName>
        <fullName evidence="2">DNA-3-methyladenine glycosylase II</fullName>
        <ecNumber evidence="2">3.2.2.21</ecNumber>
    </recommendedName>
</protein>
<dbReference type="GO" id="GO:0008725">
    <property type="term" value="F:DNA-3-methyladenine glycosylase activity"/>
    <property type="evidence" value="ECO:0007669"/>
    <property type="project" value="TreeGrafter"/>
</dbReference>
<feature type="domain" description="DNA-3-methyladenine glycosylase AlkA N-terminal" evidence="6">
    <location>
        <begin position="40"/>
        <end position="156"/>
    </location>
</feature>
<dbReference type="GO" id="GO:0006285">
    <property type="term" value="P:base-excision repair, AP site formation"/>
    <property type="evidence" value="ECO:0007669"/>
    <property type="project" value="TreeGrafter"/>
</dbReference>
<dbReference type="InterPro" id="IPR051912">
    <property type="entry name" value="Alkylbase_DNA_Glycosylase/TA"/>
</dbReference>